<dbReference type="Pfam" id="PF04343">
    <property type="entry name" value="DUF488"/>
    <property type="match status" value="1"/>
</dbReference>
<reference evidence="1" key="1">
    <citation type="submission" date="2022-10" db="EMBL/GenBank/DDBJ databases">
        <title>The complete genomes of actinobacterial strains from the NBC collection.</title>
        <authorList>
            <person name="Joergensen T.S."/>
            <person name="Alvarez Arevalo M."/>
            <person name="Sterndorff E.B."/>
            <person name="Faurdal D."/>
            <person name="Vuksanovic O."/>
            <person name="Mourched A.-S."/>
            <person name="Charusanti P."/>
            <person name="Shaw S."/>
            <person name="Blin K."/>
            <person name="Weber T."/>
        </authorList>
    </citation>
    <scope>NUCLEOTIDE SEQUENCE</scope>
    <source>
        <strain evidence="1">NBC_01256</strain>
    </source>
</reference>
<name>A0ABZ1VYK6_9ACTN</name>
<dbReference type="GeneID" id="96639304"/>
<dbReference type="Proteomes" id="UP001432292">
    <property type="component" value="Chromosome"/>
</dbReference>
<sequence>MIASTLITFGHGTLERAQLLDLLQGAGVMSVVDVRIGPGSRRNPHLSRGRLAQWMPQAGISYRWEQALGGFRKAAPDSPDVIWRNASFRGYAAYTRDPAFVTAMDKLLQDALAPRTAVMCSEAVWWRCHRRLIADFAVVARGVTVLHLMHDKRLVAHAPTPGLRQRPDGLLVYDDTAAVLPKDR</sequence>
<dbReference type="PANTHER" id="PTHR39337">
    <property type="entry name" value="BLR5642 PROTEIN"/>
    <property type="match status" value="1"/>
</dbReference>
<dbReference type="PANTHER" id="PTHR39337:SF1">
    <property type="entry name" value="BLR5642 PROTEIN"/>
    <property type="match status" value="1"/>
</dbReference>
<dbReference type="PIRSF" id="PIRSF024492">
    <property type="entry name" value="UCP024492"/>
    <property type="match status" value="1"/>
</dbReference>
<gene>
    <name evidence="1" type="ORF">OG727_07290</name>
</gene>
<dbReference type="EMBL" id="CP108473">
    <property type="protein sequence ID" value="WUS27850.1"/>
    <property type="molecule type" value="Genomic_DNA"/>
</dbReference>
<accession>A0ABZ1VYK6</accession>
<evidence type="ECO:0000313" key="2">
    <source>
        <dbReference type="Proteomes" id="UP001432292"/>
    </source>
</evidence>
<dbReference type="InterPro" id="IPR014519">
    <property type="entry name" value="UCP024492"/>
</dbReference>
<dbReference type="RefSeq" id="WP_159476095.1">
    <property type="nucleotide sequence ID" value="NZ_BAAATH010000058.1"/>
</dbReference>
<evidence type="ECO:0000313" key="1">
    <source>
        <dbReference type="EMBL" id="WUS27850.1"/>
    </source>
</evidence>
<dbReference type="InterPro" id="IPR007438">
    <property type="entry name" value="DUF488"/>
</dbReference>
<organism evidence="1 2">
    <name type="scientific">Streptomyces caniferus</name>
    <dbReference type="NCBI Taxonomy" id="285557"/>
    <lineage>
        <taxon>Bacteria</taxon>
        <taxon>Bacillati</taxon>
        <taxon>Actinomycetota</taxon>
        <taxon>Actinomycetes</taxon>
        <taxon>Kitasatosporales</taxon>
        <taxon>Streptomycetaceae</taxon>
        <taxon>Streptomyces</taxon>
    </lineage>
</organism>
<keyword evidence="2" id="KW-1185">Reference proteome</keyword>
<proteinExistence type="predicted"/>
<protein>
    <submittedName>
        <fullName evidence="1">DUF488 domain-containing protein</fullName>
    </submittedName>
</protein>